<name>A0A7J6SZJ1_PEROL</name>
<dbReference type="Proteomes" id="UP000553632">
    <property type="component" value="Unassembled WGS sequence"/>
</dbReference>
<accession>A0A7J6SZJ1</accession>
<comment type="caution">
    <text evidence="1">The sequence shown here is derived from an EMBL/GenBank/DDBJ whole genome shotgun (WGS) entry which is preliminary data.</text>
</comment>
<reference evidence="1 2" key="1">
    <citation type="submission" date="2020-04" db="EMBL/GenBank/DDBJ databases">
        <title>Perkinsus olseni comparative genomics.</title>
        <authorList>
            <person name="Bogema D.R."/>
        </authorList>
    </citation>
    <scope>NUCLEOTIDE SEQUENCE [LARGE SCALE GENOMIC DNA]</scope>
    <source>
        <strain evidence="1 2">ATCC PRA-207</strain>
    </source>
</reference>
<sequence>MCFSDGLSRSRPVAKYAGRLWPLADMDEVFATVGKDPKTLPGDLEPADWVRLIHALVESERRHEAEEEDGGDEAGGT</sequence>
<dbReference type="AlphaFoldDB" id="A0A7J6SZJ1"/>
<evidence type="ECO:0000313" key="1">
    <source>
        <dbReference type="EMBL" id="KAF4738399.1"/>
    </source>
</evidence>
<organism evidence="1 2">
    <name type="scientific">Perkinsus olseni</name>
    <name type="common">Perkinsus atlanticus</name>
    <dbReference type="NCBI Taxonomy" id="32597"/>
    <lineage>
        <taxon>Eukaryota</taxon>
        <taxon>Sar</taxon>
        <taxon>Alveolata</taxon>
        <taxon>Perkinsozoa</taxon>
        <taxon>Perkinsea</taxon>
        <taxon>Perkinsida</taxon>
        <taxon>Perkinsidae</taxon>
        <taxon>Perkinsus</taxon>
    </lineage>
</organism>
<protein>
    <submittedName>
        <fullName evidence="1">Uncharacterized protein</fullName>
    </submittedName>
</protein>
<gene>
    <name evidence="1" type="ORF">FOZ63_012008</name>
</gene>
<keyword evidence="2" id="KW-1185">Reference proteome</keyword>
<proteinExistence type="predicted"/>
<dbReference type="EMBL" id="JABANO010014530">
    <property type="protein sequence ID" value="KAF4738399.1"/>
    <property type="molecule type" value="Genomic_DNA"/>
</dbReference>
<evidence type="ECO:0000313" key="2">
    <source>
        <dbReference type="Proteomes" id="UP000553632"/>
    </source>
</evidence>